<dbReference type="RefSeq" id="WP_284875687.1">
    <property type="nucleotide sequence ID" value="NZ_CP126970.1"/>
</dbReference>
<reference evidence="1 2" key="1">
    <citation type="submission" date="2023-05" db="EMBL/GenBank/DDBJ databases">
        <title>Corynebacterium suedekumii sp. nov. and Corynebacterium breve sp. nov. isolated from raw cow's milk.</title>
        <authorList>
            <person name="Baer M.K."/>
            <person name="Mehl L."/>
            <person name="Hellmuth R."/>
            <person name="Marke G."/>
            <person name="Lipski A."/>
        </authorList>
    </citation>
    <scope>NUCLEOTIDE SEQUENCE [LARGE SCALE GENOMIC DNA]</scope>
    <source>
        <strain evidence="1 2">LM112</strain>
    </source>
</reference>
<proteinExistence type="predicted"/>
<sequence>MWLNTLSSITPQPMLDGLQHMLVTSSVFEFFMMFLDTSPA</sequence>
<organism evidence="1 2">
    <name type="scientific">Corynebacterium suedekumii</name>
    <dbReference type="NCBI Taxonomy" id="3049801"/>
    <lineage>
        <taxon>Bacteria</taxon>
        <taxon>Bacillati</taxon>
        <taxon>Actinomycetota</taxon>
        <taxon>Actinomycetes</taxon>
        <taxon>Mycobacteriales</taxon>
        <taxon>Corynebacteriaceae</taxon>
        <taxon>Corynebacterium</taxon>
    </lineage>
</organism>
<protein>
    <submittedName>
        <fullName evidence="1">Uncharacterized protein</fullName>
    </submittedName>
</protein>
<evidence type="ECO:0000313" key="1">
    <source>
        <dbReference type="EMBL" id="WIM71112.1"/>
    </source>
</evidence>
<keyword evidence="2" id="KW-1185">Reference proteome</keyword>
<name>A0ABY8VP32_9CORY</name>
<accession>A0ABY8VP32</accession>
<dbReference type="Proteomes" id="UP001238805">
    <property type="component" value="Chromosome"/>
</dbReference>
<dbReference type="EMBL" id="CP126970">
    <property type="protein sequence ID" value="WIM71112.1"/>
    <property type="molecule type" value="Genomic_DNA"/>
</dbReference>
<evidence type="ECO:0000313" key="2">
    <source>
        <dbReference type="Proteomes" id="UP001238805"/>
    </source>
</evidence>
<gene>
    <name evidence="1" type="ORF">QP029_04730</name>
</gene>